<feature type="binding site" evidence="9">
    <location>
        <position position="75"/>
    </location>
    <ligand>
        <name>Mg(2+)</name>
        <dbReference type="ChEBI" id="CHEBI:18420"/>
    </ligand>
</feature>
<keyword evidence="4 9" id="KW-0460">Magnesium</keyword>
<feature type="binding site" evidence="9">
    <location>
        <begin position="192"/>
        <end position="193"/>
    </location>
    <ligand>
        <name>2-[(2R,5Z)-2-carboxy-4-methylthiazol-5(2H)-ylidene]ethyl phosphate</name>
        <dbReference type="ChEBI" id="CHEBI:62899"/>
    </ligand>
</feature>
<dbReference type="InterPro" id="IPR034291">
    <property type="entry name" value="TMP_synthase"/>
</dbReference>
<evidence type="ECO:0000256" key="8">
    <source>
        <dbReference type="ARBA" id="ARBA00047883"/>
    </source>
</evidence>
<dbReference type="InterPro" id="IPR036206">
    <property type="entry name" value="ThiamineP_synth_sf"/>
</dbReference>
<dbReference type="FunFam" id="3.20.20.70:FF:000096">
    <property type="entry name" value="Thiamine-phosphate synthase"/>
    <property type="match status" value="1"/>
</dbReference>
<comment type="catalytic activity">
    <reaction evidence="6 9 10">
        <text>4-methyl-5-(2-phosphooxyethyl)-thiazole + 4-amino-2-methyl-5-(diphosphooxymethyl)pyrimidine + H(+) = thiamine phosphate + diphosphate</text>
        <dbReference type="Rhea" id="RHEA:22328"/>
        <dbReference type="ChEBI" id="CHEBI:15378"/>
        <dbReference type="ChEBI" id="CHEBI:33019"/>
        <dbReference type="ChEBI" id="CHEBI:37575"/>
        <dbReference type="ChEBI" id="CHEBI:57841"/>
        <dbReference type="ChEBI" id="CHEBI:58296"/>
        <dbReference type="EC" id="2.5.1.3"/>
    </reaction>
</comment>
<comment type="caution">
    <text evidence="14">The sequence shown here is derived from an EMBL/GenBank/DDBJ whole genome shotgun (WGS) entry which is preliminary data.</text>
</comment>
<comment type="cofactor">
    <cofactor evidence="9">
        <name>Mg(2+)</name>
        <dbReference type="ChEBI" id="CHEBI:18420"/>
    </cofactor>
    <text evidence="9">Binds 1 Mg(2+) ion per subunit.</text>
</comment>
<evidence type="ECO:0000259" key="13">
    <source>
        <dbReference type="Pfam" id="PF02581"/>
    </source>
</evidence>
<feature type="binding site" evidence="9">
    <location>
        <begin position="139"/>
        <end position="141"/>
    </location>
    <ligand>
        <name>2-[(2R,5Z)-2-carboxy-4-methylthiazol-5(2H)-ylidene]ethyl phosphate</name>
        <dbReference type="ChEBI" id="CHEBI:62899"/>
    </ligand>
</feature>
<comment type="function">
    <text evidence="9">Condenses 4-methyl-5-(beta-hydroxyethyl)thiazole monophosphate (THZ-P) and 2-methyl-4-amino-5-hydroxymethyl pyrimidine pyrophosphate (HMP-PP) to form thiamine monophosphate (TMP).</text>
</comment>
<feature type="region of interest" description="Disordered" evidence="12">
    <location>
        <begin position="206"/>
        <end position="225"/>
    </location>
</feature>
<evidence type="ECO:0000313" key="14">
    <source>
        <dbReference type="EMBL" id="MFC5134949.1"/>
    </source>
</evidence>
<evidence type="ECO:0000256" key="2">
    <source>
        <dbReference type="ARBA" id="ARBA00022679"/>
    </source>
</evidence>
<dbReference type="Gene3D" id="3.20.20.70">
    <property type="entry name" value="Aldolase class I"/>
    <property type="match status" value="1"/>
</dbReference>
<feature type="compositionally biased region" description="Basic and acidic residues" evidence="12">
    <location>
        <begin position="216"/>
        <end position="225"/>
    </location>
</feature>
<keyword evidence="15" id="KW-1185">Reference proteome</keyword>
<keyword evidence="3 9" id="KW-0479">Metal-binding</keyword>
<evidence type="ECO:0000256" key="10">
    <source>
        <dbReference type="RuleBase" id="RU003826"/>
    </source>
</evidence>
<evidence type="ECO:0000256" key="12">
    <source>
        <dbReference type="SAM" id="MobiDB-lite"/>
    </source>
</evidence>
<dbReference type="GO" id="GO:0000287">
    <property type="term" value="F:magnesium ion binding"/>
    <property type="evidence" value="ECO:0007669"/>
    <property type="project" value="UniProtKB-UniRule"/>
</dbReference>
<reference evidence="14 15" key="1">
    <citation type="journal article" date="2019" name="Int. J. Syst. Evol. Microbiol.">
        <title>The Global Catalogue of Microorganisms (GCM) 10K type strain sequencing project: providing services to taxonomists for standard genome sequencing and annotation.</title>
        <authorList>
            <consortium name="The Broad Institute Genomics Platform"/>
            <consortium name="The Broad Institute Genome Sequencing Center for Infectious Disease"/>
            <person name="Wu L."/>
            <person name="Ma J."/>
        </authorList>
    </citation>
    <scope>NUCLEOTIDE SEQUENCE [LARGE SCALE GENOMIC DNA]</scope>
    <source>
        <strain evidence="14 15">CGMCC 1.16026</strain>
    </source>
</reference>
<dbReference type="GO" id="GO:0009229">
    <property type="term" value="P:thiamine diphosphate biosynthetic process"/>
    <property type="evidence" value="ECO:0007669"/>
    <property type="project" value="UniProtKB-UniRule"/>
</dbReference>
<dbReference type="InterPro" id="IPR022998">
    <property type="entry name" value="ThiamineP_synth_TenI"/>
</dbReference>
<name>A0ABD5QS61_9EURY</name>
<dbReference type="EMBL" id="JBHSKV010000013">
    <property type="protein sequence ID" value="MFC5134949.1"/>
    <property type="molecule type" value="Genomic_DNA"/>
</dbReference>
<dbReference type="AlphaFoldDB" id="A0ABD5QS61"/>
<feature type="binding site" evidence="9">
    <location>
        <position position="142"/>
    </location>
    <ligand>
        <name>4-amino-2-methyl-5-(diphosphooxymethyl)pyrimidine</name>
        <dbReference type="ChEBI" id="CHEBI:57841"/>
    </ligand>
</feature>
<dbReference type="GO" id="GO:0009228">
    <property type="term" value="P:thiamine biosynthetic process"/>
    <property type="evidence" value="ECO:0007669"/>
    <property type="project" value="UniProtKB-KW"/>
</dbReference>
<gene>
    <name evidence="9 14" type="primary">thiE</name>
    <name evidence="14" type="ORF">ACFPJA_09525</name>
</gene>
<accession>A0ABD5QS61</accession>
<feature type="binding site" evidence="9">
    <location>
        <begin position="42"/>
        <end position="46"/>
    </location>
    <ligand>
        <name>4-amino-2-methyl-5-(diphosphooxymethyl)pyrimidine</name>
        <dbReference type="ChEBI" id="CHEBI:57841"/>
    </ligand>
</feature>
<comment type="pathway">
    <text evidence="1 9 11">Cofactor biosynthesis; thiamine diphosphate biosynthesis; thiamine phosphate from 4-amino-2-methyl-5-diphosphomethylpyrimidine and 4-methyl-5-(2-phosphoethyl)-thiazole: step 1/1.</text>
</comment>
<feature type="domain" description="Thiamine phosphate synthase/TenI" evidence="13">
    <location>
        <begin position="13"/>
        <end position="195"/>
    </location>
</feature>
<evidence type="ECO:0000313" key="15">
    <source>
        <dbReference type="Proteomes" id="UP001596145"/>
    </source>
</evidence>
<feature type="binding site" evidence="9">
    <location>
        <position position="74"/>
    </location>
    <ligand>
        <name>4-amino-2-methyl-5-(diphosphooxymethyl)pyrimidine</name>
        <dbReference type="ChEBI" id="CHEBI:57841"/>
    </ligand>
</feature>
<comment type="catalytic activity">
    <reaction evidence="8 9 10">
        <text>2-[(2R,5Z)-2-carboxy-4-methylthiazol-5(2H)-ylidene]ethyl phosphate + 4-amino-2-methyl-5-(diphosphooxymethyl)pyrimidine + 2 H(+) = thiamine phosphate + CO2 + diphosphate</text>
        <dbReference type="Rhea" id="RHEA:47844"/>
        <dbReference type="ChEBI" id="CHEBI:15378"/>
        <dbReference type="ChEBI" id="CHEBI:16526"/>
        <dbReference type="ChEBI" id="CHEBI:33019"/>
        <dbReference type="ChEBI" id="CHEBI:37575"/>
        <dbReference type="ChEBI" id="CHEBI:57841"/>
        <dbReference type="ChEBI" id="CHEBI:62899"/>
        <dbReference type="EC" id="2.5.1.3"/>
    </reaction>
</comment>
<dbReference type="HAMAP" id="MF_00097">
    <property type="entry name" value="TMP_synthase"/>
    <property type="match status" value="1"/>
</dbReference>
<comment type="catalytic activity">
    <reaction evidence="7 9 10">
        <text>2-(2-carboxy-4-methylthiazol-5-yl)ethyl phosphate + 4-amino-2-methyl-5-(diphosphooxymethyl)pyrimidine + 2 H(+) = thiamine phosphate + CO2 + diphosphate</text>
        <dbReference type="Rhea" id="RHEA:47848"/>
        <dbReference type="ChEBI" id="CHEBI:15378"/>
        <dbReference type="ChEBI" id="CHEBI:16526"/>
        <dbReference type="ChEBI" id="CHEBI:33019"/>
        <dbReference type="ChEBI" id="CHEBI:37575"/>
        <dbReference type="ChEBI" id="CHEBI:57841"/>
        <dbReference type="ChEBI" id="CHEBI:62890"/>
        <dbReference type="EC" id="2.5.1.3"/>
    </reaction>
</comment>
<feature type="binding site" evidence="9">
    <location>
        <position position="94"/>
    </location>
    <ligand>
        <name>Mg(2+)</name>
        <dbReference type="ChEBI" id="CHEBI:18420"/>
    </ligand>
</feature>
<keyword evidence="5 9" id="KW-0784">Thiamine biosynthesis</keyword>
<organism evidence="14 15">
    <name type="scientific">Halorubrum glutamatedens</name>
    <dbReference type="NCBI Taxonomy" id="2707018"/>
    <lineage>
        <taxon>Archaea</taxon>
        <taxon>Methanobacteriati</taxon>
        <taxon>Methanobacteriota</taxon>
        <taxon>Stenosarchaea group</taxon>
        <taxon>Halobacteria</taxon>
        <taxon>Halobacteriales</taxon>
        <taxon>Haloferacaceae</taxon>
        <taxon>Halorubrum</taxon>
    </lineage>
</organism>
<evidence type="ECO:0000256" key="7">
    <source>
        <dbReference type="ARBA" id="ARBA00047851"/>
    </source>
</evidence>
<sequence>MNTSSDPSSWRTYLVTGAEYSAGRETPRIVADALTAGVDVVQLREKATDARRRYHLGLRLRELTAEAGVPLIVNDRVDLAAAVDADGVHLGQSDLPIGVARDRLGSDAIVGASASSVAEATEAVDAGADYLGVGAVYGTDSKDVSGDRDGIGPERVGTVADAVDVPAVGIGGIDAGNAAAVVEAGASGVAVVSAITAAEDPRAAAETLREAVTSGLERRAEEGES</sequence>
<feature type="binding site" evidence="9">
    <location>
        <position position="113"/>
    </location>
    <ligand>
        <name>4-amino-2-methyl-5-(diphosphooxymethyl)pyrimidine</name>
        <dbReference type="ChEBI" id="CHEBI:57841"/>
    </ligand>
</feature>
<evidence type="ECO:0000256" key="1">
    <source>
        <dbReference type="ARBA" id="ARBA00005165"/>
    </source>
</evidence>
<dbReference type="NCBIfam" id="TIGR00693">
    <property type="entry name" value="thiE"/>
    <property type="match status" value="1"/>
</dbReference>
<protein>
    <recommendedName>
        <fullName evidence="9">Thiamine-phosphate synthase</fullName>
        <shortName evidence="9">TP synthase</shortName>
        <shortName evidence="9">TPS</shortName>
        <ecNumber evidence="9">2.5.1.3</ecNumber>
    </recommendedName>
    <alternativeName>
        <fullName evidence="9">Thiamine-phosphate pyrophosphorylase</fullName>
        <shortName evidence="9">TMP pyrophosphorylase</shortName>
        <shortName evidence="9">TMP-PPase</shortName>
    </alternativeName>
</protein>
<dbReference type="SUPFAM" id="SSF51391">
    <property type="entry name" value="Thiamin phosphate synthase"/>
    <property type="match status" value="1"/>
</dbReference>
<dbReference type="PANTHER" id="PTHR20857:SF15">
    <property type="entry name" value="THIAMINE-PHOSPHATE SYNTHASE"/>
    <property type="match status" value="1"/>
</dbReference>
<dbReference type="RefSeq" id="WP_122104972.1">
    <property type="nucleotide sequence ID" value="NZ_JBHSKV010000013.1"/>
</dbReference>
<dbReference type="Pfam" id="PF02581">
    <property type="entry name" value="TMP-TENI"/>
    <property type="match status" value="1"/>
</dbReference>
<dbReference type="EC" id="2.5.1.3" evidence="9"/>
<dbReference type="PANTHER" id="PTHR20857">
    <property type="entry name" value="THIAMINE-PHOSPHATE PYROPHOSPHORYLASE"/>
    <property type="match status" value="1"/>
</dbReference>
<evidence type="ECO:0000256" key="11">
    <source>
        <dbReference type="RuleBase" id="RU004253"/>
    </source>
</evidence>
<evidence type="ECO:0000256" key="4">
    <source>
        <dbReference type="ARBA" id="ARBA00022842"/>
    </source>
</evidence>
<proteinExistence type="inferred from homology"/>
<evidence type="ECO:0000256" key="6">
    <source>
        <dbReference type="ARBA" id="ARBA00047334"/>
    </source>
</evidence>
<evidence type="ECO:0000256" key="5">
    <source>
        <dbReference type="ARBA" id="ARBA00022977"/>
    </source>
</evidence>
<evidence type="ECO:0000256" key="3">
    <source>
        <dbReference type="ARBA" id="ARBA00022723"/>
    </source>
</evidence>
<dbReference type="Proteomes" id="UP001596145">
    <property type="component" value="Unassembled WGS sequence"/>
</dbReference>
<dbReference type="InterPro" id="IPR013785">
    <property type="entry name" value="Aldolase_TIM"/>
</dbReference>
<comment type="similarity">
    <text evidence="9 10">Belongs to the thiamine-phosphate synthase family.</text>
</comment>
<feature type="binding site" evidence="9">
    <location>
        <position position="172"/>
    </location>
    <ligand>
        <name>2-[(2R,5Z)-2-carboxy-4-methylthiazol-5(2H)-ylidene]ethyl phosphate</name>
        <dbReference type="ChEBI" id="CHEBI:62899"/>
    </ligand>
</feature>
<dbReference type="CDD" id="cd00564">
    <property type="entry name" value="TMP_TenI"/>
    <property type="match status" value="1"/>
</dbReference>
<evidence type="ECO:0000256" key="9">
    <source>
        <dbReference type="HAMAP-Rule" id="MF_00097"/>
    </source>
</evidence>
<dbReference type="GO" id="GO:0004789">
    <property type="term" value="F:thiamine-phosphate diphosphorylase activity"/>
    <property type="evidence" value="ECO:0007669"/>
    <property type="project" value="UniProtKB-UniRule"/>
</dbReference>
<keyword evidence="2 9" id="KW-0808">Transferase</keyword>